<feature type="transmembrane region" description="Helical" evidence="2">
    <location>
        <begin position="783"/>
        <end position="802"/>
    </location>
</feature>
<feature type="transmembrane region" description="Helical" evidence="2">
    <location>
        <begin position="853"/>
        <end position="877"/>
    </location>
</feature>
<dbReference type="InterPro" id="IPR053958">
    <property type="entry name" value="HMGCR/SNAP/NPC1-like_SSD"/>
</dbReference>
<dbReference type="Gene3D" id="1.20.1640.10">
    <property type="entry name" value="Multidrug efflux transporter AcrB transmembrane domain"/>
    <property type="match status" value="2"/>
</dbReference>
<feature type="transmembrane region" description="Helical" evidence="2">
    <location>
        <begin position="346"/>
        <end position="367"/>
    </location>
</feature>
<protein>
    <recommendedName>
        <fullName evidence="3">SSD domain-containing protein</fullName>
    </recommendedName>
</protein>
<dbReference type="PANTHER" id="PTHR10796:SF92">
    <property type="entry name" value="PATCHED-RELATED, ISOFORM A"/>
    <property type="match status" value="1"/>
</dbReference>
<feature type="transmembrane region" description="Helical" evidence="2">
    <location>
        <begin position="527"/>
        <end position="545"/>
    </location>
</feature>
<feature type="transmembrane region" description="Helical" evidence="2">
    <location>
        <begin position="78"/>
        <end position="98"/>
    </location>
</feature>
<comment type="similarity">
    <text evidence="1">Belongs to the patched family.</text>
</comment>
<comment type="caution">
    <text evidence="4">The sequence shown here is derived from an EMBL/GenBank/DDBJ whole genome shotgun (WGS) entry which is preliminary data.</text>
</comment>
<keyword evidence="5" id="KW-1185">Reference proteome</keyword>
<dbReference type="PROSITE" id="PS50156">
    <property type="entry name" value="SSD"/>
    <property type="match status" value="1"/>
</dbReference>
<feature type="transmembrane region" description="Helical" evidence="2">
    <location>
        <begin position="822"/>
        <end position="841"/>
    </location>
</feature>
<dbReference type="EMBL" id="CALNXI010000268">
    <property type="protein sequence ID" value="CAH3023620.1"/>
    <property type="molecule type" value="Genomic_DNA"/>
</dbReference>
<sequence>MNETITANEPFILEHNRVERPVQKSADYAAGNKANREGSCYKHRFNPCHRWSLLCSWFVLFQQYFVGKLGEHVAKHPILSILVCVLFVCFCAAGVAWLKTESRTEKLFIPQDSRAIKDLNTAKQFFPINVRYGKVILEARAQNPNVLTPECLHEAYDVHNQILELNLYSEYCSTLSGQKAASLKDCVTVDPFEIFSVTNFGKKTPLEIQLELNKALNNNSLIMRNGQLFKVNFKRIFGHPTGTRNGTDLYVTGAHALQLTYFIRDPSEDDISKKVLEWEKTFLDKASSLSTTCFKMYYEAERSTDDAIAENGSADITLVSFTFIVMISFACIMLSKFSNPLTGHSLLAGAGVLAVSFGILSGIGIAMWCHVTFVNIVGVVPFLVISIGIDDMFIIVDDLDRQPRQFSLVRTIKEVMSRTGPTVTMTTMTDLVAFAVSTSTQLPAIRSFCIYAALATTFAYVMMITFFVAVMTFDVKRIKSGRRDCLPVCQAPQPKDGEAPWDEPRPQSSNRIMKSWSTFLMHPASKFFVLILSLVALSMGIYGTTKVTERFDKTMLAKDDSDLMKFLAVEDKYFQQSIPVSIVLTGEEKYQESTTQEEISKLSSIVKENSYFQSKCISWMDALRQFSKAKNINISGPNFMPALRNFIKIPRFSGFKQDVKLSSNESQVLASRVVAFMKNDPASTFQKNAMLTIREDLAIKSPLKVFPISRSFIFFEQYAIISRETTRNLIIAALAVLVVTSLFLGDCSVTILVVANFVALILELFGLMYVWDVSLNGVSMITLVMAIGFAVDYSAHIAHAFVMSKEETADKRVVDAVSTLGASVFMGGFSTFLGMLVLVFASSEIYRIFFRMFMGIVLFGLLHGLCILPVQLSFLWWRPAVTHAQTSNSEQLTKEADAEGEENI</sequence>
<gene>
    <name evidence="4" type="ORF">PEVE_00019891</name>
</gene>
<keyword evidence="2" id="KW-1133">Transmembrane helix</keyword>
<dbReference type="PANTHER" id="PTHR10796">
    <property type="entry name" value="PATCHED-RELATED"/>
    <property type="match status" value="1"/>
</dbReference>
<keyword evidence="2" id="KW-0812">Transmembrane</keyword>
<feature type="transmembrane region" description="Helical" evidence="2">
    <location>
        <begin position="448"/>
        <end position="473"/>
    </location>
</feature>
<dbReference type="InterPro" id="IPR000731">
    <property type="entry name" value="SSD"/>
</dbReference>
<reference evidence="4 5" key="1">
    <citation type="submission" date="2022-05" db="EMBL/GenBank/DDBJ databases">
        <authorList>
            <consortium name="Genoscope - CEA"/>
            <person name="William W."/>
        </authorList>
    </citation>
    <scope>NUCLEOTIDE SEQUENCE [LARGE SCALE GENOMIC DNA]</scope>
</reference>
<evidence type="ECO:0000256" key="2">
    <source>
        <dbReference type="SAM" id="Phobius"/>
    </source>
</evidence>
<proteinExistence type="inferred from homology"/>
<evidence type="ECO:0000259" key="3">
    <source>
        <dbReference type="PROSITE" id="PS50156"/>
    </source>
</evidence>
<dbReference type="SUPFAM" id="SSF82866">
    <property type="entry name" value="Multidrug efflux transporter AcrB transmembrane domain"/>
    <property type="match status" value="2"/>
</dbReference>
<feature type="transmembrane region" description="Helical" evidence="2">
    <location>
        <begin position="316"/>
        <end position="334"/>
    </location>
</feature>
<dbReference type="InterPro" id="IPR051697">
    <property type="entry name" value="Patched_domain-protein"/>
</dbReference>
<feature type="transmembrane region" description="Helical" evidence="2">
    <location>
        <begin position="373"/>
        <end position="396"/>
    </location>
</feature>
<feature type="transmembrane region" description="Helical" evidence="2">
    <location>
        <begin position="728"/>
        <end position="745"/>
    </location>
</feature>
<keyword evidence="2" id="KW-0472">Membrane</keyword>
<dbReference type="Pfam" id="PF12349">
    <property type="entry name" value="Sterol-sensing"/>
    <property type="match status" value="1"/>
</dbReference>
<feature type="transmembrane region" description="Helical" evidence="2">
    <location>
        <begin position="751"/>
        <end position="771"/>
    </location>
</feature>
<evidence type="ECO:0000313" key="4">
    <source>
        <dbReference type="EMBL" id="CAH3023620.1"/>
    </source>
</evidence>
<feature type="domain" description="SSD" evidence="3">
    <location>
        <begin position="315"/>
        <end position="473"/>
    </location>
</feature>
<accession>A0ABN8M3E3</accession>
<name>A0ABN8M3E3_9CNID</name>
<evidence type="ECO:0000256" key="1">
    <source>
        <dbReference type="ARBA" id="ARBA00005585"/>
    </source>
</evidence>
<evidence type="ECO:0000313" key="5">
    <source>
        <dbReference type="Proteomes" id="UP001159427"/>
    </source>
</evidence>
<organism evidence="4 5">
    <name type="scientific">Porites evermanni</name>
    <dbReference type="NCBI Taxonomy" id="104178"/>
    <lineage>
        <taxon>Eukaryota</taxon>
        <taxon>Metazoa</taxon>
        <taxon>Cnidaria</taxon>
        <taxon>Anthozoa</taxon>
        <taxon>Hexacorallia</taxon>
        <taxon>Scleractinia</taxon>
        <taxon>Fungiina</taxon>
        <taxon>Poritidae</taxon>
        <taxon>Porites</taxon>
    </lineage>
</organism>
<dbReference type="Proteomes" id="UP001159427">
    <property type="component" value="Unassembled WGS sequence"/>
</dbReference>
<feature type="transmembrane region" description="Helical" evidence="2">
    <location>
        <begin position="49"/>
        <end position="66"/>
    </location>
</feature>